<protein>
    <submittedName>
        <fullName evidence="1">Uncharacterized protein</fullName>
    </submittedName>
</protein>
<sequence>MSLYDRSDTNKLYSLISRLFCASPDLCSPPVSLHTQFGLSNIETPELGRDTMIHGPEPARAAAGFG</sequence>
<name>A0AAN7XPR5_ELEMC</name>
<accession>A0AAN7XPR5</accession>
<reference evidence="1 2" key="1">
    <citation type="journal article" date="2023" name="Genes (Basel)">
        <title>Chromosome-Level Genome Assembly and Circadian Gene Repertoire of the Patagonia Blennie Eleginops maclovinus-The Closest Ancestral Proxy of Antarctic Cryonotothenioids.</title>
        <authorList>
            <person name="Cheng C.C."/>
            <person name="Rivera-Colon A.G."/>
            <person name="Minhas B.F."/>
            <person name="Wilson L."/>
            <person name="Rayamajhi N."/>
            <person name="Vargas-Chacoff L."/>
            <person name="Catchen J.M."/>
        </authorList>
    </citation>
    <scope>NUCLEOTIDE SEQUENCE [LARGE SCALE GENOMIC DNA]</scope>
    <source>
        <strain evidence="1">JMC-PN-2008</strain>
    </source>
</reference>
<dbReference type="Proteomes" id="UP001346869">
    <property type="component" value="Unassembled WGS sequence"/>
</dbReference>
<proteinExistence type="predicted"/>
<reference evidence="1 2" key="2">
    <citation type="journal article" date="2023" name="Mol. Biol. Evol.">
        <title>Genomics of Secondarily Temperate Adaptation in the Only Non-Antarctic Icefish.</title>
        <authorList>
            <person name="Rivera-Colon A.G."/>
            <person name="Rayamajhi N."/>
            <person name="Minhas B.F."/>
            <person name="Madrigal G."/>
            <person name="Bilyk K.T."/>
            <person name="Yoon V."/>
            <person name="Hune M."/>
            <person name="Gregory S."/>
            <person name="Cheng C.H.C."/>
            <person name="Catchen J.M."/>
        </authorList>
    </citation>
    <scope>NUCLEOTIDE SEQUENCE [LARGE SCALE GENOMIC DNA]</scope>
    <source>
        <strain evidence="1">JMC-PN-2008</strain>
    </source>
</reference>
<evidence type="ECO:0000313" key="2">
    <source>
        <dbReference type="Proteomes" id="UP001346869"/>
    </source>
</evidence>
<comment type="caution">
    <text evidence="1">The sequence shown here is derived from an EMBL/GenBank/DDBJ whole genome shotgun (WGS) entry which is preliminary data.</text>
</comment>
<organism evidence="1 2">
    <name type="scientific">Eleginops maclovinus</name>
    <name type="common">Patagonian blennie</name>
    <name type="synonym">Eleginus maclovinus</name>
    <dbReference type="NCBI Taxonomy" id="56733"/>
    <lineage>
        <taxon>Eukaryota</taxon>
        <taxon>Metazoa</taxon>
        <taxon>Chordata</taxon>
        <taxon>Craniata</taxon>
        <taxon>Vertebrata</taxon>
        <taxon>Euteleostomi</taxon>
        <taxon>Actinopterygii</taxon>
        <taxon>Neopterygii</taxon>
        <taxon>Teleostei</taxon>
        <taxon>Neoteleostei</taxon>
        <taxon>Acanthomorphata</taxon>
        <taxon>Eupercaria</taxon>
        <taxon>Perciformes</taxon>
        <taxon>Notothenioidei</taxon>
        <taxon>Eleginopidae</taxon>
        <taxon>Eleginops</taxon>
    </lineage>
</organism>
<evidence type="ECO:0000313" key="1">
    <source>
        <dbReference type="EMBL" id="KAK5867736.1"/>
    </source>
</evidence>
<gene>
    <name evidence="1" type="ORF">PBY51_012201</name>
</gene>
<dbReference type="AlphaFoldDB" id="A0AAN7XPR5"/>
<dbReference type="EMBL" id="JAUZQC010000008">
    <property type="protein sequence ID" value="KAK5867736.1"/>
    <property type="molecule type" value="Genomic_DNA"/>
</dbReference>
<keyword evidence="2" id="KW-1185">Reference proteome</keyword>